<reference evidence="3 4" key="1">
    <citation type="journal article" date="2016" name="Genome Biol. Evol.">
        <title>Gene Family Evolution Reflects Adaptation to Soil Environmental Stressors in the Genome of the Collembolan Orchesella cincta.</title>
        <authorList>
            <person name="Faddeeva-Vakhrusheva A."/>
            <person name="Derks M.F."/>
            <person name="Anvar S.Y."/>
            <person name="Agamennone V."/>
            <person name="Suring W."/>
            <person name="Smit S."/>
            <person name="van Straalen N.M."/>
            <person name="Roelofs D."/>
        </authorList>
    </citation>
    <scope>NUCLEOTIDE SEQUENCE [LARGE SCALE GENOMIC DNA]</scope>
    <source>
        <tissue evidence="3">Mixed pool</tissue>
    </source>
</reference>
<evidence type="ECO:0000313" key="4">
    <source>
        <dbReference type="Proteomes" id="UP000094527"/>
    </source>
</evidence>
<feature type="compositionally biased region" description="Basic residues" evidence="1">
    <location>
        <begin position="492"/>
        <end position="501"/>
    </location>
</feature>
<feature type="compositionally biased region" description="Basic and acidic residues" evidence="1">
    <location>
        <begin position="163"/>
        <end position="174"/>
    </location>
</feature>
<dbReference type="SUPFAM" id="SSF57625">
    <property type="entry name" value="Invertebrate chitin-binding proteins"/>
    <property type="match status" value="1"/>
</dbReference>
<accession>A0A1D2N072</accession>
<feature type="region of interest" description="Disordered" evidence="1">
    <location>
        <begin position="241"/>
        <end position="336"/>
    </location>
</feature>
<dbReference type="Proteomes" id="UP000094527">
    <property type="component" value="Unassembled WGS sequence"/>
</dbReference>
<feature type="region of interest" description="Disordered" evidence="1">
    <location>
        <begin position="568"/>
        <end position="625"/>
    </location>
</feature>
<feature type="compositionally biased region" description="Polar residues" evidence="1">
    <location>
        <begin position="386"/>
        <end position="400"/>
    </location>
</feature>
<feature type="region of interest" description="Disordered" evidence="1">
    <location>
        <begin position="1"/>
        <end position="36"/>
    </location>
</feature>
<organism evidence="3 4">
    <name type="scientific">Orchesella cincta</name>
    <name type="common">Springtail</name>
    <name type="synonym">Podura cincta</name>
    <dbReference type="NCBI Taxonomy" id="48709"/>
    <lineage>
        <taxon>Eukaryota</taxon>
        <taxon>Metazoa</taxon>
        <taxon>Ecdysozoa</taxon>
        <taxon>Arthropoda</taxon>
        <taxon>Hexapoda</taxon>
        <taxon>Collembola</taxon>
        <taxon>Entomobryomorpha</taxon>
        <taxon>Entomobryoidea</taxon>
        <taxon>Orchesellidae</taxon>
        <taxon>Orchesellinae</taxon>
        <taxon>Orchesella</taxon>
    </lineage>
</organism>
<feature type="region of interest" description="Disordered" evidence="1">
    <location>
        <begin position="669"/>
        <end position="698"/>
    </location>
</feature>
<feature type="region of interest" description="Disordered" evidence="1">
    <location>
        <begin position="127"/>
        <end position="185"/>
    </location>
</feature>
<feature type="compositionally biased region" description="Polar residues" evidence="1">
    <location>
        <begin position="291"/>
        <end position="304"/>
    </location>
</feature>
<dbReference type="OMA" id="HICDEES"/>
<dbReference type="Gene3D" id="2.170.140.10">
    <property type="entry name" value="Chitin binding domain"/>
    <property type="match status" value="1"/>
</dbReference>
<dbReference type="InterPro" id="IPR036508">
    <property type="entry name" value="Chitin-bd_dom_sf"/>
</dbReference>
<gene>
    <name evidence="3" type="ORF">Ocin01_07985</name>
</gene>
<feature type="compositionally biased region" description="Low complexity" evidence="1">
    <location>
        <begin position="739"/>
        <end position="759"/>
    </location>
</feature>
<dbReference type="GO" id="GO:0005576">
    <property type="term" value="C:extracellular region"/>
    <property type="evidence" value="ECO:0007669"/>
    <property type="project" value="InterPro"/>
</dbReference>
<feature type="region of interest" description="Disordered" evidence="1">
    <location>
        <begin position="538"/>
        <end position="557"/>
    </location>
</feature>
<feature type="compositionally biased region" description="Low complexity" evidence="1">
    <location>
        <begin position="140"/>
        <end position="149"/>
    </location>
</feature>
<feature type="compositionally biased region" description="Polar residues" evidence="1">
    <location>
        <begin position="441"/>
        <end position="459"/>
    </location>
</feature>
<dbReference type="PROSITE" id="PS50940">
    <property type="entry name" value="CHIT_BIND_II"/>
    <property type="match status" value="1"/>
</dbReference>
<feature type="compositionally biased region" description="Low complexity" evidence="1">
    <location>
        <begin position="610"/>
        <end position="620"/>
    </location>
</feature>
<feature type="domain" description="Chitin-binding type-2" evidence="2">
    <location>
        <begin position="58"/>
        <end position="116"/>
    </location>
</feature>
<feature type="region of interest" description="Disordered" evidence="1">
    <location>
        <begin position="710"/>
        <end position="805"/>
    </location>
</feature>
<feature type="region of interest" description="Disordered" evidence="1">
    <location>
        <begin position="386"/>
        <end position="507"/>
    </location>
</feature>
<dbReference type="Pfam" id="PF01607">
    <property type="entry name" value="CBM_14"/>
    <property type="match status" value="1"/>
</dbReference>
<feature type="compositionally biased region" description="Low complexity" evidence="1">
    <location>
        <begin position="460"/>
        <end position="482"/>
    </location>
</feature>
<dbReference type="GO" id="GO:0008061">
    <property type="term" value="F:chitin binding"/>
    <property type="evidence" value="ECO:0007669"/>
    <property type="project" value="InterPro"/>
</dbReference>
<dbReference type="EMBL" id="LJIJ01000335">
    <property type="protein sequence ID" value="ODM98697.1"/>
    <property type="molecule type" value="Genomic_DNA"/>
</dbReference>
<keyword evidence="4" id="KW-1185">Reference proteome</keyword>
<comment type="caution">
    <text evidence="3">The sequence shown here is derived from an EMBL/GenBank/DDBJ whole genome shotgun (WGS) entry which is preliminary data.</text>
</comment>
<sequence length="832" mass="94495">MRAVDPVDFLESLKDDDDLSSPQNDRESSSTEYPNGVNVIPGEAEVNYPIYSTIPKSSFSCIGRPVGFYADTELRCQVWHICDEESRQQSFLCTNGTVYSQDKRVCDWWYNVNCDHEEVSRNYLQNYDLYKGPPPKSENQEQNENNNNDNKNENNDYKPQTKAPKDPFYNRDRLPSLNNDTTATMMTNNSQGLLHLPTMNPHGRLLPALIITIIRLPQQQEDSHLQQLVHLQLLHHTELPRPPAALENNPFTNRPQRPTPSEPQDQERVITTTSPNNNNNNVRTKLKSDSKTTSIQLLGSTQQRSSDKYYQAPTKRQNPGQPQKTQPSIQTKKENGKRIVEIRVPLSQIPPEILAKYGKRIPEHILKEIFVNFTRGQQQQLQQEAINNRPGNPTGAASTRSPPPNVPIARSQPPSSPKKPVDFGGPQKSSSFSGNPNPSSAPKQSFPGNSNPSSSVPKQSFSDNDSPPPSKSSYSGNSNPPRTTTPPPHQEHHLKFRHSTPRKTDNVKFATATRELLAEYDEERQLVGESQNPIYSLQQLFSGHHSRTSKSKPSYDSAGLKEAFTFATTTTTSTTPYPPQQQYEDFTRRPQQKQPQPYQEFTRQPRRRTQATTTTSTTTTEEPQLITDRYVPVKSQEEKRMAEIRRIFLVAKQGIKVLPPVPVLSKNQEPSIRREVTQRPPVRTTTERFDFPPVPKVAIPDDYYVKSERFEEAESRYPRPSVPASYVEPQARRQPPRPTTTTTTSTTTTSTTTTTPAPTYQEPDFHRTKPSKPQNRKKALPPPEEKKQESTDYDDSARERPNTDELELLRLAQEYIELTGQDFGVRQRPKSA</sequence>
<feature type="compositionally biased region" description="Basic and acidic residues" evidence="1">
    <location>
        <begin position="783"/>
        <end position="803"/>
    </location>
</feature>
<protein>
    <recommendedName>
        <fullName evidence="2">Chitin-binding type-2 domain-containing protein</fullName>
    </recommendedName>
</protein>
<evidence type="ECO:0000259" key="2">
    <source>
        <dbReference type="PROSITE" id="PS50940"/>
    </source>
</evidence>
<dbReference type="InterPro" id="IPR002557">
    <property type="entry name" value="Chitin-bd_dom"/>
</dbReference>
<feature type="compositionally biased region" description="Low complexity" evidence="1">
    <location>
        <begin position="429"/>
        <end position="440"/>
    </location>
</feature>
<evidence type="ECO:0000313" key="3">
    <source>
        <dbReference type="EMBL" id="ODM98697.1"/>
    </source>
</evidence>
<dbReference type="PANTHER" id="PTHR22933:SF31">
    <property type="entry name" value="FI18007P1"/>
    <property type="match status" value="1"/>
</dbReference>
<evidence type="ECO:0000256" key="1">
    <source>
        <dbReference type="SAM" id="MobiDB-lite"/>
    </source>
</evidence>
<dbReference type="InterPro" id="IPR052976">
    <property type="entry name" value="Scoloptoxin-like"/>
</dbReference>
<proteinExistence type="predicted"/>
<dbReference type="SMART" id="SM00494">
    <property type="entry name" value="ChtBD2"/>
    <property type="match status" value="1"/>
</dbReference>
<dbReference type="OrthoDB" id="10059269at2759"/>
<dbReference type="AlphaFoldDB" id="A0A1D2N072"/>
<feature type="compositionally biased region" description="Basic residues" evidence="1">
    <location>
        <begin position="768"/>
        <end position="779"/>
    </location>
</feature>
<dbReference type="PANTHER" id="PTHR22933">
    <property type="entry name" value="FI18007P1-RELATED"/>
    <property type="match status" value="1"/>
</dbReference>
<feature type="compositionally biased region" description="Polar residues" evidence="1">
    <location>
        <begin position="314"/>
        <end position="330"/>
    </location>
</feature>
<name>A0A1D2N072_ORCCI</name>